<organism evidence="1 2">
    <name type="scientific">Syncephalastrum racemosum</name>
    <name type="common">Filamentous fungus</name>
    <dbReference type="NCBI Taxonomy" id="13706"/>
    <lineage>
        <taxon>Eukaryota</taxon>
        <taxon>Fungi</taxon>
        <taxon>Fungi incertae sedis</taxon>
        <taxon>Mucoromycota</taxon>
        <taxon>Mucoromycotina</taxon>
        <taxon>Mucoromycetes</taxon>
        <taxon>Mucorales</taxon>
        <taxon>Syncephalastraceae</taxon>
        <taxon>Syncephalastrum</taxon>
    </lineage>
</organism>
<evidence type="ECO:0000313" key="2">
    <source>
        <dbReference type="Proteomes" id="UP000242180"/>
    </source>
</evidence>
<reference evidence="1 2" key="1">
    <citation type="submission" date="2016-07" db="EMBL/GenBank/DDBJ databases">
        <title>Pervasive Adenine N6-methylation of Active Genes in Fungi.</title>
        <authorList>
            <consortium name="DOE Joint Genome Institute"/>
            <person name="Mondo S.J."/>
            <person name="Dannebaum R.O."/>
            <person name="Kuo R.C."/>
            <person name="Labutti K."/>
            <person name="Haridas S."/>
            <person name="Kuo A."/>
            <person name="Salamov A."/>
            <person name="Ahrendt S.R."/>
            <person name="Lipzen A."/>
            <person name="Sullivan W."/>
            <person name="Andreopoulos W.B."/>
            <person name="Clum A."/>
            <person name="Lindquist E."/>
            <person name="Daum C."/>
            <person name="Ramamoorthy G.K."/>
            <person name="Gryganskyi A."/>
            <person name="Culley D."/>
            <person name="Magnuson J.K."/>
            <person name="James T.Y."/>
            <person name="O'Malley M.A."/>
            <person name="Stajich J.E."/>
            <person name="Spatafora J.W."/>
            <person name="Visel A."/>
            <person name="Grigoriev I.V."/>
        </authorList>
    </citation>
    <scope>NUCLEOTIDE SEQUENCE [LARGE SCALE GENOMIC DNA]</scope>
    <source>
        <strain evidence="1 2">NRRL 2496</strain>
    </source>
</reference>
<evidence type="ECO:0000313" key="1">
    <source>
        <dbReference type="EMBL" id="ORY95226.1"/>
    </source>
</evidence>
<dbReference type="EMBL" id="MCGN01000006">
    <property type="protein sequence ID" value="ORY95226.1"/>
    <property type="molecule type" value="Genomic_DNA"/>
</dbReference>
<keyword evidence="2" id="KW-1185">Reference proteome</keyword>
<gene>
    <name evidence="1" type="ORF">BCR43DRAFT_295738</name>
</gene>
<dbReference type="AlphaFoldDB" id="A0A1X2H982"/>
<name>A0A1X2H982_SYNRA</name>
<comment type="caution">
    <text evidence="1">The sequence shown here is derived from an EMBL/GenBank/DDBJ whole genome shotgun (WGS) entry which is preliminary data.</text>
</comment>
<protein>
    <submittedName>
        <fullName evidence="1">Uncharacterized protein</fullName>
    </submittedName>
</protein>
<dbReference type="OrthoDB" id="2202996at2759"/>
<proteinExistence type="predicted"/>
<sequence>MSKKRPYEQGNVGFKIDIRILYDSRHNEHDSLASEGAEAVSVSKVHGDLTKLFRESKDNLDDSIRHMLNGKASDLSSWFLQANGLHAHLGSVHLTEPGIYTAIHQGTSITHATSLPLTTSRKH</sequence>
<dbReference type="InParanoid" id="A0A1X2H982"/>
<accession>A0A1X2H982</accession>
<dbReference type="Proteomes" id="UP000242180">
    <property type="component" value="Unassembled WGS sequence"/>
</dbReference>